<dbReference type="Gene3D" id="3.30.160.60">
    <property type="entry name" value="Classic Zinc Finger"/>
    <property type="match status" value="1"/>
</dbReference>
<feature type="compositionally biased region" description="Polar residues" evidence="2">
    <location>
        <begin position="1"/>
        <end position="17"/>
    </location>
</feature>
<evidence type="ECO:0000256" key="2">
    <source>
        <dbReference type="SAM" id="MobiDB-lite"/>
    </source>
</evidence>
<feature type="region of interest" description="Disordered" evidence="2">
    <location>
        <begin position="1"/>
        <end position="65"/>
    </location>
</feature>
<dbReference type="InterPro" id="IPR011257">
    <property type="entry name" value="DNA_glycosylase"/>
</dbReference>
<dbReference type="PANTHER" id="PTHR38166:SF1">
    <property type="entry name" value="C2H2-TYPE DOMAIN-CONTAINING PROTEIN"/>
    <property type="match status" value="1"/>
</dbReference>
<gene>
    <name evidence="4" type="ORF">VTJ49DRAFT_6360</name>
</gene>
<dbReference type="SUPFAM" id="SSF48150">
    <property type="entry name" value="DNA-glycosylase"/>
    <property type="match status" value="1"/>
</dbReference>
<name>A0ABR3VQZ6_HUMIN</name>
<dbReference type="SMART" id="SM00355">
    <property type="entry name" value="ZnF_C2H2"/>
    <property type="match status" value="4"/>
</dbReference>
<reference evidence="4 5" key="1">
    <citation type="journal article" date="2024" name="Commun. Biol.">
        <title>Comparative genomic analysis of thermophilic fungi reveals convergent evolutionary adaptations and gene losses.</title>
        <authorList>
            <person name="Steindorff A.S."/>
            <person name="Aguilar-Pontes M.V."/>
            <person name="Robinson A.J."/>
            <person name="Andreopoulos B."/>
            <person name="LaButti K."/>
            <person name="Kuo A."/>
            <person name="Mondo S."/>
            <person name="Riley R."/>
            <person name="Otillar R."/>
            <person name="Haridas S."/>
            <person name="Lipzen A."/>
            <person name="Grimwood J."/>
            <person name="Schmutz J."/>
            <person name="Clum A."/>
            <person name="Reid I.D."/>
            <person name="Moisan M.C."/>
            <person name="Butler G."/>
            <person name="Nguyen T.T.M."/>
            <person name="Dewar K."/>
            <person name="Conant G."/>
            <person name="Drula E."/>
            <person name="Henrissat B."/>
            <person name="Hansel C."/>
            <person name="Singer S."/>
            <person name="Hutchinson M.I."/>
            <person name="de Vries R.P."/>
            <person name="Natvig D.O."/>
            <person name="Powell A.J."/>
            <person name="Tsang A."/>
            <person name="Grigoriev I.V."/>
        </authorList>
    </citation>
    <scope>NUCLEOTIDE SEQUENCE [LARGE SCALE GENOMIC DNA]</scope>
    <source>
        <strain evidence="4 5">CBS 620.91</strain>
    </source>
</reference>
<sequence>MFSRNPDTTWTVDSMGTTAHEVGEGQPNAVDNRLPHAVSAGDPANPSFGKDAMARSPNESASDSELVRESWVSFASASTSRTSGVPSIFSARASTASAMTGYSARQSLLEDPIAEASEECCDHRASRCSPSPTYCCTFCGRFFNDRTEWKVHEFDEHDQPQRYTCPVCPTATFPREAALASHLQDSHGLSPRDPLASRMHFAPIRSAWGCGFCAAPFTSRTDFLDHISDHYDEGNGASDWQHTRVIEGLLAQPRLAPAWRDLVSREERTRGSKLRFVWDLETTGRSKDSLEPSSLQDVLEFFGTGAKTADEVATMAFNKAQIRLETNVRDLINRLNLRRPEPESNALAMTPEANMGPLSLGPTEEEDAISPMSNPLRRVNSARDLGIMKDSGTEAGSLRPRVQSPRRHPAAATTPPPRSSSLSRGARGPEISPRASSRRALATVFATESSRLDDSMSDLLSEDSLSEPDFCLESEQIPGHAQAWMRSFQQSVSRGMEGLWVRYNRDWDTLIRQCMGGRAGHLTQQGQNASGRVRKGTSGLGPNKGLRPHGGPFRQDDEDDDEEGDMYRPPSSQSKRSPDGVKRFACPFRKHDPTTYNIHDHEVCAVRSWTTISRLKEHLYRRHYRVHCQRCKRTFGSTKELEDHEMSVVRCDVVDMPPPSDITAHQEKALKSRKHTTRRQSDKEKWRDIYRLLFPDEEVPSPYPEPAEDMAPASELHINLNFQHFLLSEMPNLFTKTAEEHAGRTLHSHDALPMGAIQRIIEEALQKAFRTWESRGSEIPRRAASDASATLLPDTSTPLGYNLERSTATYQPPLAAPVTTTMAGNYTHSAAHHQFGGMNFPVHTTHADDSGFSEAGLFVTAAGPAIGFNAFAAAAAHYDREPWEAAAAAGFGGMSGAGGFDAQMNMGGAYRGFRSG</sequence>
<dbReference type="InterPro" id="IPR013087">
    <property type="entry name" value="Znf_C2H2_type"/>
</dbReference>
<dbReference type="PROSITE" id="PS50157">
    <property type="entry name" value="ZINC_FINGER_C2H2_2"/>
    <property type="match status" value="1"/>
</dbReference>
<keyword evidence="5" id="KW-1185">Reference proteome</keyword>
<feature type="compositionally biased region" description="Low complexity" evidence="2">
    <location>
        <begin position="419"/>
        <end position="429"/>
    </location>
</feature>
<accession>A0ABR3VQZ6</accession>
<protein>
    <recommendedName>
        <fullName evidence="3">C2H2-type domain-containing protein</fullName>
    </recommendedName>
</protein>
<dbReference type="Proteomes" id="UP001583172">
    <property type="component" value="Unassembled WGS sequence"/>
</dbReference>
<keyword evidence="1" id="KW-0863">Zinc-finger</keyword>
<evidence type="ECO:0000259" key="3">
    <source>
        <dbReference type="PROSITE" id="PS50157"/>
    </source>
</evidence>
<feature type="region of interest" description="Disordered" evidence="2">
    <location>
        <begin position="521"/>
        <end position="584"/>
    </location>
</feature>
<proteinExistence type="predicted"/>
<feature type="domain" description="C2H2-type" evidence="3">
    <location>
        <begin position="134"/>
        <end position="162"/>
    </location>
</feature>
<evidence type="ECO:0000313" key="4">
    <source>
        <dbReference type="EMBL" id="KAL1843956.1"/>
    </source>
</evidence>
<dbReference type="PROSITE" id="PS00028">
    <property type="entry name" value="ZINC_FINGER_C2H2_1"/>
    <property type="match status" value="2"/>
</dbReference>
<keyword evidence="1" id="KW-0862">Zinc</keyword>
<dbReference type="PANTHER" id="PTHR38166">
    <property type="entry name" value="C2H2-TYPE DOMAIN-CONTAINING PROTEIN-RELATED"/>
    <property type="match status" value="1"/>
</dbReference>
<evidence type="ECO:0000256" key="1">
    <source>
        <dbReference type="PROSITE-ProRule" id="PRU00042"/>
    </source>
</evidence>
<evidence type="ECO:0000313" key="5">
    <source>
        <dbReference type="Proteomes" id="UP001583172"/>
    </source>
</evidence>
<comment type="caution">
    <text evidence="4">The sequence shown here is derived from an EMBL/GenBank/DDBJ whole genome shotgun (WGS) entry which is preliminary data.</text>
</comment>
<keyword evidence="1" id="KW-0479">Metal-binding</keyword>
<feature type="region of interest" description="Disordered" evidence="2">
    <location>
        <begin position="342"/>
        <end position="440"/>
    </location>
</feature>
<dbReference type="EMBL" id="JAZGSY010000006">
    <property type="protein sequence ID" value="KAL1843956.1"/>
    <property type="molecule type" value="Genomic_DNA"/>
</dbReference>
<organism evidence="4 5">
    <name type="scientific">Humicola insolens</name>
    <name type="common">Soft-rot fungus</name>
    <dbReference type="NCBI Taxonomy" id="85995"/>
    <lineage>
        <taxon>Eukaryota</taxon>
        <taxon>Fungi</taxon>
        <taxon>Dikarya</taxon>
        <taxon>Ascomycota</taxon>
        <taxon>Pezizomycotina</taxon>
        <taxon>Sordariomycetes</taxon>
        <taxon>Sordariomycetidae</taxon>
        <taxon>Sordariales</taxon>
        <taxon>Chaetomiaceae</taxon>
        <taxon>Mycothermus</taxon>
    </lineage>
</organism>